<dbReference type="Gene3D" id="3.40.50.300">
    <property type="entry name" value="P-loop containing nucleotide triphosphate hydrolases"/>
    <property type="match status" value="1"/>
</dbReference>
<proteinExistence type="predicted"/>
<feature type="compositionally biased region" description="Polar residues" evidence="1">
    <location>
        <begin position="573"/>
        <end position="582"/>
    </location>
</feature>
<gene>
    <name evidence="2" type="ORF">FNF29_07047</name>
</gene>
<dbReference type="Proteomes" id="UP000323011">
    <property type="component" value="Unassembled WGS sequence"/>
</dbReference>
<organism evidence="2 3">
    <name type="scientific">Cafeteria roenbergensis</name>
    <name type="common">Marine flagellate</name>
    <dbReference type="NCBI Taxonomy" id="33653"/>
    <lineage>
        <taxon>Eukaryota</taxon>
        <taxon>Sar</taxon>
        <taxon>Stramenopiles</taxon>
        <taxon>Bigyra</taxon>
        <taxon>Opalozoa</taxon>
        <taxon>Bicosoecida</taxon>
        <taxon>Cafeteriaceae</taxon>
        <taxon>Cafeteria</taxon>
    </lineage>
</organism>
<dbReference type="PANTHER" id="PTHR10751">
    <property type="entry name" value="GUANYLATE BINDING PROTEIN"/>
    <property type="match status" value="1"/>
</dbReference>
<sequence>MAAAAAAAAAAAGAAESKICFGKLFEVDGEKLQFAPGALEKLRAALSAPVFATSIVGEPGGGKSTFMNLCARRLRGNPVTYTRRSSDDDVFDACPSLEDVTDGVHFALLPLWLPEVDEATQPPSAFALLLDVAGFHHTDATEAHKSLRLAAVAYLLSSTVIINQKGLTRLPDREIRQMLLPMARTVVGTSGAARSLRVLCRNTSAEKLGCTEEEVQTKLFESSASAAMEAAARAFGQSRTVAFVESPDDDEGADLCRAAEAVAAEIRERALDAATSGSALLSSPKDCADKFEDMLEAINSDAFVSSGARMDDAMRQVHANLHLLSFAPYSVDAMTGLIAWSDLVRVRIPLTGEAIPDTVSPSLEEAKTCKPEGLLRQVQDDTRAKVKATRALLEQAGVLSMITSDCRATAAAIASGSPAVASVKSWKPEAEDSAPADATVREALDREPRSLLMPDDHLPWNPSDNVGLVALALEGKRPLMFVAAVSSGNPFVIAEVTCRIFARWTSAVASARRARLKQQEAAAGAAASKAAPAGNPDEVFLANMKHCQLEAWAEEAIAKGADACEHPPLPSGSPKTLCSSRGSGLRLPAR</sequence>
<name>A0A5A8C489_CAFRO</name>
<dbReference type="AlphaFoldDB" id="A0A5A8C489"/>
<keyword evidence="3" id="KW-1185">Reference proteome</keyword>
<evidence type="ECO:0000313" key="2">
    <source>
        <dbReference type="EMBL" id="KAA0147833.1"/>
    </source>
</evidence>
<protein>
    <submittedName>
        <fullName evidence="2">Uncharacterized protein</fullName>
    </submittedName>
</protein>
<evidence type="ECO:0000313" key="3">
    <source>
        <dbReference type="Proteomes" id="UP000323011"/>
    </source>
</evidence>
<feature type="region of interest" description="Disordered" evidence="1">
    <location>
        <begin position="564"/>
        <end position="590"/>
    </location>
</feature>
<comment type="caution">
    <text evidence="2">The sequence shown here is derived from an EMBL/GenBank/DDBJ whole genome shotgun (WGS) entry which is preliminary data.</text>
</comment>
<dbReference type="InterPro" id="IPR027417">
    <property type="entry name" value="P-loop_NTPase"/>
</dbReference>
<dbReference type="EMBL" id="VLTN01000060">
    <property type="protein sequence ID" value="KAA0147833.1"/>
    <property type="molecule type" value="Genomic_DNA"/>
</dbReference>
<accession>A0A5A8C489</accession>
<dbReference type="SUPFAM" id="SSF52540">
    <property type="entry name" value="P-loop containing nucleoside triphosphate hydrolases"/>
    <property type="match status" value="1"/>
</dbReference>
<evidence type="ECO:0000256" key="1">
    <source>
        <dbReference type="SAM" id="MobiDB-lite"/>
    </source>
</evidence>
<reference evidence="2 3" key="1">
    <citation type="submission" date="2019-07" db="EMBL/GenBank/DDBJ databases">
        <title>Genomes of Cafeteria roenbergensis.</title>
        <authorList>
            <person name="Fischer M.G."/>
            <person name="Hackl T."/>
            <person name="Roman M."/>
        </authorList>
    </citation>
    <scope>NUCLEOTIDE SEQUENCE [LARGE SCALE GENOMIC DNA]</scope>
    <source>
        <strain evidence="2 3">BVI</strain>
    </source>
</reference>